<reference evidence="14" key="1">
    <citation type="submission" date="2011-07" db="EMBL/GenBank/DDBJ databases">
        <title>Divergent evolution of antigenic variation in African trypanosomes.</title>
        <authorList>
            <person name="Jackson A.P."/>
            <person name="Berry A."/>
            <person name="Allison H.C."/>
            <person name="Burton P."/>
            <person name="Anderson J."/>
            <person name="Aslett M."/>
            <person name="Brown R."/>
            <person name="Corton N."/>
            <person name="Harris D."/>
            <person name="Hauser H."/>
            <person name="Gamble J."/>
            <person name="Gilderthorp R."/>
            <person name="McQuillan J."/>
            <person name="Quail M.A."/>
            <person name="Sanders M."/>
            <person name="Van Tonder A."/>
            <person name="Ginger M.L."/>
            <person name="Donelson J.E."/>
            <person name="Field M.C."/>
            <person name="Barry J.D."/>
            <person name="Berriman M."/>
            <person name="Hertz-Fowler C."/>
        </authorList>
    </citation>
    <scope>NUCLEOTIDE SEQUENCE [LARGE SCALE GENOMIC DNA]</scope>
    <source>
        <strain evidence="14">IL3000</strain>
    </source>
</reference>
<reference evidence="13 14" key="2">
    <citation type="journal article" date="2012" name="Proc. Natl. Acad. Sci. U.S.A.">
        <title>Antigenic diversity is generated by distinct evolutionary mechanisms in African trypanosome species.</title>
        <authorList>
            <person name="Jackson A.P."/>
            <person name="Berry A."/>
            <person name="Aslett M."/>
            <person name="Allison H.C."/>
            <person name="Burton P."/>
            <person name="Vavrova-Anderson J."/>
            <person name="Brown R."/>
            <person name="Browne H."/>
            <person name="Corton N."/>
            <person name="Hauser H."/>
            <person name="Gamble J."/>
            <person name="Gilderthorp R."/>
            <person name="Marcello L."/>
            <person name="McQuillan J."/>
            <person name="Otto T.D."/>
            <person name="Quail M.A."/>
            <person name="Sanders M.J."/>
            <person name="van Tonder A."/>
            <person name="Ginger M.L."/>
            <person name="Field M.C."/>
            <person name="Barry J.D."/>
            <person name="Hertz-Fowler C."/>
            <person name="Berriman M."/>
        </authorList>
    </citation>
    <scope>NUCLEOTIDE SEQUENCE [LARGE SCALE GENOMIC DNA]</scope>
    <source>
        <strain evidence="13 14">IL3000</strain>
    </source>
</reference>
<evidence type="ECO:0000256" key="2">
    <source>
        <dbReference type="ARBA" id="ARBA00012832"/>
    </source>
</evidence>
<dbReference type="Gene3D" id="1.20.120.1910">
    <property type="entry name" value="Cysteine-tRNA ligase, C-terminal anti-codon recognition domain"/>
    <property type="match status" value="1"/>
</dbReference>
<comment type="caution">
    <text evidence="13">The sequence shown here is derived from an EMBL/GenBank/DDBJ whole genome shotgun (WGS) entry which is preliminary data.</text>
</comment>
<dbReference type="InterPro" id="IPR009080">
    <property type="entry name" value="tRNAsynth_Ia_anticodon-bd"/>
</dbReference>
<evidence type="ECO:0000256" key="9">
    <source>
        <dbReference type="ARBA" id="ARBA00023146"/>
    </source>
</evidence>
<dbReference type="PANTHER" id="PTHR10890:SF3">
    <property type="entry name" value="CYSTEINE--TRNA LIGASE, CYTOPLASMIC"/>
    <property type="match status" value="1"/>
</dbReference>
<dbReference type="EC" id="6.1.1.16" evidence="2"/>
<dbReference type="HAMAP" id="MF_00041">
    <property type="entry name" value="Cys_tRNA_synth"/>
    <property type="match status" value="1"/>
</dbReference>
<keyword evidence="4" id="KW-0479">Metal-binding</keyword>
<dbReference type="Proteomes" id="UP000000702">
    <property type="component" value="Unassembled WGS sequence"/>
</dbReference>
<keyword evidence="6" id="KW-0862">Zinc</keyword>
<dbReference type="PRINTS" id="PR00983">
    <property type="entry name" value="TRNASYNTHCYS"/>
</dbReference>
<evidence type="ECO:0000256" key="4">
    <source>
        <dbReference type="ARBA" id="ARBA00022723"/>
    </source>
</evidence>
<evidence type="ECO:0000256" key="5">
    <source>
        <dbReference type="ARBA" id="ARBA00022741"/>
    </source>
</evidence>
<keyword evidence="7" id="KW-0067">ATP-binding</keyword>
<dbReference type="GO" id="GO:0004817">
    <property type="term" value="F:cysteine-tRNA ligase activity"/>
    <property type="evidence" value="ECO:0007669"/>
    <property type="project" value="UniProtKB-EC"/>
</dbReference>
<evidence type="ECO:0000256" key="11">
    <source>
        <dbReference type="SAM" id="Coils"/>
    </source>
</evidence>
<keyword evidence="8" id="KW-0648">Protein biosynthesis</keyword>
<keyword evidence="3" id="KW-0436">Ligase</keyword>
<keyword evidence="14" id="KW-1185">Reference proteome</keyword>
<dbReference type="AlphaFoldDB" id="F9W403"/>
<keyword evidence="11" id="KW-0175">Coiled coil</keyword>
<dbReference type="GO" id="GO:0046872">
    <property type="term" value="F:metal ion binding"/>
    <property type="evidence" value="ECO:0007669"/>
    <property type="project" value="UniProtKB-KW"/>
</dbReference>
<feature type="coiled-coil region" evidence="11">
    <location>
        <begin position="656"/>
        <end position="690"/>
    </location>
</feature>
<dbReference type="PANTHER" id="PTHR10890">
    <property type="entry name" value="CYSTEINYL-TRNA SYNTHETASE"/>
    <property type="match status" value="1"/>
</dbReference>
<dbReference type="EMBL" id="CAEQ01000500">
    <property type="protein sequence ID" value="CCD11886.1"/>
    <property type="molecule type" value="Genomic_DNA"/>
</dbReference>
<evidence type="ECO:0000256" key="6">
    <source>
        <dbReference type="ARBA" id="ARBA00022833"/>
    </source>
</evidence>
<feature type="domain" description="tRNA synthetases class I catalytic" evidence="12">
    <location>
        <begin position="43"/>
        <end position="470"/>
    </location>
</feature>
<name>F9W403_TRYCI</name>
<keyword evidence="9" id="KW-0030">Aminoacyl-tRNA synthetase</keyword>
<comment type="cofactor">
    <cofactor evidence="1">
        <name>Zn(2+)</name>
        <dbReference type="ChEBI" id="CHEBI:29105"/>
    </cofactor>
</comment>
<dbReference type="NCBIfam" id="TIGR00435">
    <property type="entry name" value="cysS"/>
    <property type="match status" value="1"/>
</dbReference>
<evidence type="ECO:0000256" key="8">
    <source>
        <dbReference type="ARBA" id="ARBA00022917"/>
    </source>
</evidence>
<dbReference type="OMA" id="FHNDMKS"/>
<evidence type="ECO:0000256" key="1">
    <source>
        <dbReference type="ARBA" id="ARBA00001947"/>
    </source>
</evidence>
<sequence>MSGLNYDEPIKRARHPPWFAPVGRGSDDLRVLNSLTETVEVFTPRDGRNIRWYMCGPTVYDASHMGHARAYLTFDILRRIVEDYFGYNVLYQMNITDIDDKIIKRARTFFLLDRFRRETLRGVDFDKLVAFTKEAQIAAEKTLLECGKRLEEPLPDNASNHIRLERDEKLMELNLKRTQLQELKELIDKAISSGSFEELFDVASGINGDLLDQQEGHSVTDQRIFADHARRFEQLFFEDMRRLGVRDPDVITRVTEYVPNVVDFIRRIMDNGFAYCGESSVFFDTAAFIRAGHSYPKLKPVSDRGESDATDAEMAEGEGVLTRAVTGEKRSPNDFALWKFSKPGEPQWPSPWGPGRPGWHIECSVMASDILGANMDIHSGGCDLKFPHHDNECAQSEAYNMQHQWVNYFLHCGHLHIKGLKMSKSLKNFITIRHALDDLGVSPRTMRLLFLANHWNKSMNFSDQSIAEAKERERVLRAFYGSIDIVLRGDILKDAQGFNAHDRSLSETWCTMENAVDGALRNNFDTPTAMDALMELVSATNRYLLTGERPSGTLLHKIGRYVTRILQVFGVIDGTDAVGFTTTQHNDDQLTTVMDALLRFRDSVRNEAKATGIAGKLIPLCDAVRDEWLAQAGIRIEDSPNGPARWKRDDPAVLLREIAERREHQVNDMKKKLQNKIETKQKLINKWKNYAVPPKDYFRHQGDGKYVAFDEETGIPTSTVDGNVDAKEQKKLAKELEKYAKTYEEFEDKGGLRWLEEQQQEIQQLRDNLGNL</sequence>
<dbReference type="Gene3D" id="3.40.50.620">
    <property type="entry name" value="HUPs"/>
    <property type="match status" value="2"/>
</dbReference>
<dbReference type="InterPro" id="IPR024909">
    <property type="entry name" value="Cys-tRNA/MSH_ligase"/>
</dbReference>
<protein>
    <recommendedName>
        <fullName evidence="2">cysteine--tRNA ligase</fullName>
        <ecNumber evidence="2">6.1.1.16</ecNumber>
    </recommendedName>
    <alternativeName>
        <fullName evidence="10">Cysteinyl-tRNA synthetase</fullName>
    </alternativeName>
</protein>
<dbReference type="InterPro" id="IPR015803">
    <property type="entry name" value="Cys-tRNA-ligase"/>
</dbReference>
<evidence type="ECO:0000259" key="12">
    <source>
        <dbReference type="Pfam" id="PF01406"/>
    </source>
</evidence>
<evidence type="ECO:0000256" key="10">
    <source>
        <dbReference type="ARBA" id="ARBA00031499"/>
    </source>
</evidence>
<evidence type="ECO:0000313" key="14">
    <source>
        <dbReference type="Proteomes" id="UP000000702"/>
    </source>
</evidence>
<evidence type="ECO:0000256" key="7">
    <source>
        <dbReference type="ARBA" id="ARBA00022840"/>
    </source>
</evidence>
<dbReference type="CDD" id="cd00672">
    <property type="entry name" value="CysRS_core"/>
    <property type="match status" value="1"/>
</dbReference>
<evidence type="ECO:0000256" key="3">
    <source>
        <dbReference type="ARBA" id="ARBA00022598"/>
    </source>
</evidence>
<dbReference type="GO" id="GO:0005737">
    <property type="term" value="C:cytoplasm"/>
    <property type="evidence" value="ECO:0007669"/>
    <property type="project" value="TreeGrafter"/>
</dbReference>
<dbReference type="VEuPathDB" id="TriTrypDB:TcIL3000_0_28240"/>
<dbReference type="Pfam" id="PF01406">
    <property type="entry name" value="tRNA-synt_1e"/>
    <property type="match status" value="1"/>
</dbReference>
<dbReference type="InterPro" id="IPR014729">
    <property type="entry name" value="Rossmann-like_a/b/a_fold"/>
</dbReference>
<proteinExistence type="inferred from homology"/>
<gene>
    <name evidence="13" type="ORF">TCIL3000_0_28240</name>
</gene>
<keyword evidence="5" id="KW-0547">Nucleotide-binding</keyword>
<dbReference type="SUPFAM" id="SSF47323">
    <property type="entry name" value="Anticodon-binding domain of a subclass of class I aminoacyl-tRNA synthetases"/>
    <property type="match status" value="1"/>
</dbReference>
<organism evidence="13 14">
    <name type="scientific">Trypanosoma congolense (strain IL3000)</name>
    <dbReference type="NCBI Taxonomy" id="1068625"/>
    <lineage>
        <taxon>Eukaryota</taxon>
        <taxon>Discoba</taxon>
        <taxon>Euglenozoa</taxon>
        <taxon>Kinetoplastea</taxon>
        <taxon>Metakinetoplastina</taxon>
        <taxon>Trypanosomatida</taxon>
        <taxon>Trypanosomatidae</taxon>
        <taxon>Trypanosoma</taxon>
        <taxon>Nannomonas</taxon>
    </lineage>
</organism>
<accession>F9W403</accession>
<dbReference type="GO" id="GO:0006423">
    <property type="term" value="P:cysteinyl-tRNA aminoacylation"/>
    <property type="evidence" value="ECO:0007669"/>
    <property type="project" value="InterPro"/>
</dbReference>
<dbReference type="GO" id="GO:0005524">
    <property type="term" value="F:ATP binding"/>
    <property type="evidence" value="ECO:0007669"/>
    <property type="project" value="UniProtKB-KW"/>
</dbReference>
<evidence type="ECO:0000313" key="13">
    <source>
        <dbReference type="EMBL" id="CCD11886.1"/>
    </source>
</evidence>
<dbReference type="InterPro" id="IPR032678">
    <property type="entry name" value="tRNA-synt_1_cat_dom"/>
</dbReference>
<dbReference type="SUPFAM" id="SSF52374">
    <property type="entry name" value="Nucleotidylyl transferase"/>
    <property type="match status" value="1"/>
</dbReference>